<name>A0ACB8RZH8_9AGAM</name>
<proteinExistence type="predicted"/>
<reference evidence="1" key="1">
    <citation type="submission" date="2021-02" db="EMBL/GenBank/DDBJ databases">
        <authorList>
            <consortium name="DOE Joint Genome Institute"/>
            <person name="Ahrendt S."/>
            <person name="Looney B.P."/>
            <person name="Miyauchi S."/>
            <person name="Morin E."/>
            <person name="Drula E."/>
            <person name="Courty P.E."/>
            <person name="Chicoki N."/>
            <person name="Fauchery L."/>
            <person name="Kohler A."/>
            <person name="Kuo A."/>
            <person name="Labutti K."/>
            <person name="Pangilinan J."/>
            <person name="Lipzen A."/>
            <person name="Riley R."/>
            <person name="Andreopoulos W."/>
            <person name="He G."/>
            <person name="Johnson J."/>
            <person name="Barry K.W."/>
            <person name="Grigoriev I.V."/>
            <person name="Nagy L."/>
            <person name="Hibbett D."/>
            <person name="Henrissat B."/>
            <person name="Matheny P.B."/>
            <person name="Labbe J."/>
            <person name="Martin F."/>
        </authorList>
    </citation>
    <scope>NUCLEOTIDE SEQUENCE</scope>
    <source>
        <strain evidence="1">FP105234-sp</strain>
    </source>
</reference>
<dbReference type="EMBL" id="MU275870">
    <property type="protein sequence ID" value="KAI0049704.1"/>
    <property type="molecule type" value="Genomic_DNA"/>
</dbReference>
<dbReference type="Proteomes" id="UP000814033">
    <property type="component" value="Unassembled WGS sequence"/>
</dbReference>
<protein>
    <submittedName>
        <fullName evidence="1">Anthranilate synthase component</fullName>
    </submittedName>
</protein>
<sequence length="507" mass="57063">MDPQKLPPYPPYETVEQLIFQEKRGNCVPVYVQLPADLITPVIAYLRISRNSKYSFLLESVIAGENVARYSFIGADPFKVLRVGPTQYTKGDPILALQKELSVYKYVKIPEVPTFTGGAIGYVAYDAVQHFEPKTARPLKDPLDIPEAVFMLADTLLIYDHLFQSVKVVSHVFCPENTAPSNLSFIYQTAVAKARRLAREVLSLQTPEVPQDPIQLGNESISNVGKEGYERFVSTLKKHIVAGDIIQAVPSQRLVRPTTLHPFNAYRRLRQVNPSPYMFYLDCGDLQIVGASPETLCKVENNKVYNHAIAGTTKRGKTPEEDEQLGQELLNSEKDRAEHIMLVDLARNDVNRVCQPKTVKVDHLMRLEKFSHVIHLTSQVSGLLRDDLTRFDAFRSIFPAGTVSGAPKIKAIELVYGLEQQRRGVYAGAVGRFDFAEDAMDTCIAIRTMLFKNGLVYLQAGGGIVHDSVEEDEYLETLNKLKANVRALEDAERYWHDIQQSRPRQAQ</sequence>
<evidence type="ECO:0000313" key="2">
    <source>
        <dbReference type="Proteomes" id="UP000814033"/>
    </source>
</evidence>
<reference evidence="1" key="2">
    <citation type="journal article" date="2022" name="New Phytol.">
        <title>Evolutionary transition to the ectomycorrhizal habit in the genomes of a hyperdiverse lineage of mushroom-forming fungi.</title>
        <authorList>
            <person name="Looney B."/>
            <person name="Miyauchi S."/>
            <person name="Morin E."/>
            <person name="Drula E."/>
            <person name="Courty P.E."/>
            <person name="Kohler A."/>
            <person name="Kuo A."/>
            <person name="LaButti K."/>
            <person name="Pangilinan J."/>
            <person name="Lipzen A."/>
            <person name="Riley R."/>
            <person name="Andreopoulos W."/>
            <person name="He G."/>
            <person name="Johnson J."/>
            <person name="Nolan M."/>
            <person name="Tritt A."/>
            <person name="Barry K.W."/>
            <person name="Grigoriev I.V."/>
            <person name="Nagy L.G."/>
            <person name="Hibbett D."/>
            <person name="Henrissat B."/>
            <person name="Matheny P.B."/>
            <person name="Labbe J."/>
            <person name="Martin F.M."/>
        </authorList>
    </citation>
    <scope>NUCLEOTIDE SEQUENCE</scope>
    <source>
        <strain evidence="1">FP105234-sp</strain>
    </source>
</reference>
<gene>
    <name evidence="1" type="ORF">FA95DRAFT_1677335</name>
</gene>
<comment type="caution">
    <text evidence="1">The sequence shown here is derived from an EMBL/GenBank/DDBJ whole genome shotgun (WGS) entry which is preliminary data.</text>
</comment>
<accession>A0ACB8RZH8</accession>
<keyword evidence="2" id="KW-1185">Reference proteome</keyword>
<evidence type="ECO:0000313" key="1">
    <source>
        <dbReference type="EMBL" id="KAI0049704.1"/>
    </source>
</evidence>
<organism evidence="1 2">
    <name type="scientific">Auriscalpium vulgare</name>
    <dbReference type="NCBI Taxonomy" id="40419"/>
    <lineage>
        <taxon>Eukaryota</taxon>
        <taxon>Fungi</taxon>
        <taxon>Dikarya</taxon>
        <taxon>Basidiomycota</taxon>
        <taxon>Agaricomycotina</taxon>
        <taxon>Agaricomycetes</taxon>
        <taxon>Russulales</taxon>
        <taxon>Auriscalpiaceae</taxon>
        <taxon>Auriscalpium</taxon>
    </lineage>
</organism>